<feature type="domain" description="UvrD-like helicase C-terminal" evidence="10">
    <location>
        <begin position="318"/>
        <end position="617"/>
    </location>
</feature>
<accession>A0A6L5Y7B8</accession>
<organism evidence="11 12">
    <name type="scientific">Hornefia butyriciproducens</name>
    <dbReference type="NCBI Taxonomy" id="2652293"/>
    <lineage>
        <taxon>Bacteria</taxon>
        <taxon>Bacillati</taxon>
        <taxon>Bacillota</taxon>
        <taxon>Clostridia</taxon>
        <taxon>Peptostreptococcales</taxon>
        <taxon>Anaerovoracaceae</taxon>
        <taxon>Hornefia</taxon>
    </lineage>
</organism>
<evidence type="ECO:0000256" key="6">
    <source>
        <dbReference type="ARBA" id="ARBA00022839"/>
    </source>
</evidence>
<keyword evidence="7" id="KW-0067">ATP-binding</keyword>
<proteinExistence type="predicted"/>
<evidence type="ECO:0000256" key="2">
    <source>
        <dbReference type="ARBA" id="ARBA00022741"/>
    </source>
</evidence>
<dbReference type="InterPro" id="IPR014017">
    <property type="entry name" value="DNA_helicase_UvrD-like_C"/>
</dbReference>
<dbReference type="InterPro" id="IPR049035">
    <property type="entry name" value="ADDB_N"/>
</dbReference>
<keyword evidence="3" id="KW-0227">DNA damage</keyword>
<evidence type="ECO:0000256" key="1">
    <source>
        <dbReference type="ARBA" id="ARBA00022722"/>
    </source>
</evidence>
<dbReference type="InterPro" id="IPR038726">
    <property type="entry name" value="PDDEXK_AddAB-type"/>
</dbReference>
<evidence type="ECO:0000313" key="12">
    <source>
        <dbReference type="Proteomes" id="UP000474676"/>
    </source>
</evidence>
<dbReference type="GO" id="GO:0006281">
    <property type="term" value="P:DNA repair"/>
    <property type="evidence" value="ECO:0007669"/>
    <property type="project" value="UniProtKB-KW"/>
</dbReference>
<dbReference type="SUPFAM" id="SSF52540">
    <property type="entry name" value="P-loop containing nucleoside triphosphate hydrolases"/>
    <property type="match status" value="1"/>
</dbReference>
<dbReference type="Pfam" id="PF21445">
    <property type="entry name" value="ADDB_N"/>
    <property type="match status" value="1"/>
</dbReference>
<evidence type="ECO:0000256" key="8">
    <source>
        <dbReference type="ARBA" id="ARBA00023125"/>
    </source>
</evidence>
<dbReference type="RefSeq" id="WP_154574978.1">
    <property type="nucleotide sequence ID" value="NZ_VUMZ01000010.1"/>
</dbReference>
<keyword evidence="6" id="KW-0269">Exonuclease</keyword>
<sequence>MLNIYYGRESVNKEKFIYDRIAGTAPGVGNAPTLSTAPVKGAASASTGNVPDMGSAQIACSGSPGFSEDRRVLIIVPDQYTLEAERQAFRYLNVTGLVGLDVFSMSRLGHNILRELGGGRRTFIDKYGRQMLLTQIAREKDGELQVFKGNMAKNSFVELANDFISELKQYGVTPEGLRAVRDSVPEKTLLHRKLSDLSLIYGEYQKKIEGKYTDSEDYIDLYIDRIGRSGIVSGARIWVYGFDSFAPKSVKVLRGLMGAAEEVNIVLTGDKGCRDEELFSLTRTVMHRLIEAGKEVGCPLGELKKIGPEYTRPVDAPGGGSDFRRPAIAHLEHELYAPVPETAEDSDGITICEAANIYNEAESAAAFILGLIREHGYRYRDIVVICNDQSVRAQAVSRVFREYGIDLFLDSKRGILNSNPAIFLVSMLQSVANRYRFTDVMRTLKTGFTSLTVDEVERLENYALKYRIRGTMWKKPFEKGGFEYGADGMAALEELREQAMEIFGGLEEIIAESRTVREFLTGFFGYLTGPLGMEEKLQEFMRLQEENDADDQAEETRQIFTMIIGLFDQIVELIGDEPFDAGDFIEIFTAGLKQIEIGVLPSSIDDLMMGTMQRTRSGQLKALVVLGANEGVLPAEAADEGLFSPEERQQLAEDGHEICKVDQIRLQEERLAIYRNMSRPSEHLWIGYSTGDEEGRELRRSDIVDTLTGIFPSLEIRRDIINREDEEALVGGRISTLRHLVERMRLEQKGVRRAPVWAPVERWYREHLPEVMEQIDKDLSFENRTETLPSRYSSLLFKSENGGTRTLSPSRIETYARCPFAYYVTYGLEPEERRIFQVASREIGDIYHGCLMRITARLSREQAWETVTKEECRELVRRALAEETEGYRDGLFSLGNEERYKTRRIEDTCLKSLWVLVEHARSGEISSSRFEVGFGTGRPIRPVVVKVGSTEVCIEGRIDRLDRLPDDRLKIIDYKSGNLQLKQEEVRAGYRLQLMLYMRAAQGDSSQTEPAGDEVVQEEIRRPAGVFYFHIQDPRVDGSITGASDRGGESDEERAERLEAELRKRFRLNGIMVDDPKVVREIAGEFEGTSSIAPVRITAGGLKGSPEGSLVSDEEFAELQEAVDEKVQEFVADMLEGVIDIHPMKTKDSTPCDYCGNRSICRFDLMFDGCAYNRIR</sequence>
<keyword evidence="5" id="KW-0347">Helicase</keyword>
<dbReference type="InterPro" id="IPR011604">
    <property type="entry name" value="PDDEXK-like_dom_sf"/>
</dbReference>
<gene>
    <name evidence="11" type="ORF">FYJ64_09785</name>
</gene>
<dbReference type="PROSITE" id="PS51217">
    <property type="entry name" value="UVRD_HELICASE_CTER"/>
    <property type="match status" value="1"/>
</dbReference>
<dbReference type="EMBL" id="VUMZ01000010">
    <property type="protein sequence ID" value="MST52589.1"/>
    <property type="molecule type" value="Genomic_DNA"/>
</dbReference>
<evidence type="ECO:0000256" key="9">
    <source>
        <dbReference type="ARBA" id="ARBA00023204"/>
    </source>
</evidence>
<evidence type="ECO:0000256" key="5">
    <source>
        <dbReference type="ARBA" id="ARBA00022806"/>
    </source>
</evidence>
<evidence type="ECO:0000259" key="10">
    <source>
        <dbReference type="PROSITE" id="PS51217"/>
    </source>
</evidence>
<dbReference type="Gene3D" id="3.40.50.300">
    <property type="entry name" value="P-loop containing nucleotide triphosphate hydrolases"/>
    <property type="match status" value="3"/>
</dbReference>
<evidence type="ECO:0000313" key="11">
    <source>
        <dbReference type="EMBL" id="MST52589.1"/>
    </source>
</evidence>
<keyword evidence="9" id="KW-0234">DNA repair</keyword>
<dbReference type="GeneID" id="303115612"/>
<dbReference type="Pfam" id="PF13361">
    <property type="entry name" value="UvrD_C"/>
    <property type="match status" value="1"/>
</dbReference>
<dbReference type="Proteomes" id="UP000474676">
    <property type="component" value="Unassembled WGS sequence"/>
</dbReference>
<dbReference type="GO" id="GO:0006310">
    <property type="term" value="P:DNA recombination"/>
    <property type="evidence" value="ECO:0007669"/>
    <property type="project" value="TreeGrafter"/>
</dbReference>
<dbReference type="GO" id="GO:0004527">
    <property type="term" value="F:exonuclease activity"/>
    <property type="evidence" value="ECO:0007669"/>
    <property type="project" value="UniProtKB-KW"/>
</dbReference>
<dbReference type="InterPro" id="IPR027417">
    <property type="entry name" value="P-loop_NTPase"/>
</dbReference>
<keyword evidence="1" id="KW-0540">Nuclease</keyword>
<reference evidence="11 12" key="1">
    <citation type="submission" date="2019-08" db="EMBL/GenBank/DDBJ databases">
        <title>In-depth cultivation of the pig gut microbiome towards novel bacterial diversity and tailored functional studies.</title>
        <authorList>
            <person name="Wylensek D."/>
            <person name="Hitch T.C.A."/>
            <person name="Clavel T."/>
        </authorList>
    </citation>
    <scope>NUCLEOTIDE SEQUENCE [LARGE SCALE GENOMIC DNA]</scope>
    <source>
        <strain evidence="11 12">WCA-MUC-591-APC-3H</strain>
    </source>
</reference>
<dbReference type="GO" id="GO:0004386">
    <property type="term" value="F:helicase activity"/>
    <property type="evidence" value="ECO:0007669"/>
    <property type="project" value="UniProtKB-KW"/>
</dbReference>
<keyword evidence="2" id="KW-0547">Nucleotide-binding</keyword>
<name>A0A6L5Y7B8_9FIRM</name>
<protein>
    <recommendedName>
        <fullName evidence="10">UvrD-like helicase C-terminal domain-containing protein</fullName>
    </recommendedName>
</protein>
<keyword evidence="12" id="KW-1185">Reference proteome</keyword>
<evidence type="ECO:0000256" key="3">
    <source>
        <dbReference type="ARBA" id="ARBA00022763"/>
    </source>
</evidence>
<evidence type="ECO:0000256" key="7">
    <source>
        <dbReference type="ARBA" id="ARBA00022840"/>
    </source>
</evidence>
<comment type="caution">
    <text evidence="11">The sequence shown here is derived from an EMBL/GenBank/DDBJ whole genome shotgun (WGS) entry which is preliminary data.</text>
</comment>
<dbReference type="InterPro" id="IPR011335">
    <property type="entry name" value="Restrct_endonuc-II-like"/>
</dbReference>
<keyword evidence="8" id="KW-0238">DNA-binding</keyword>
<dbReference type="PANTHER" id="PTHR30591:SF1">
    <property type="entry name" value="RECBCD ENZYME SUBUNIT RECC"/>
    <property type="match status" value="1"/>
</dbReference>
<dbReference type="Gene3D" id="3.90.320.10">
    <property type="match status" value="1"/>
</dbReference>
<keyword evidence="4" id="KW-0378">Hydrolase</keyword>
<dbReference type="PANTHER" id="PTHR30591">
    <property type="entry name" value="RECBCD ENZYME SUBUNIT RECC"/>
    <property type="match status" value="1"/>
</dbReference>
<dbReference type="AlphaFoldDB" id="A0A6L5Y7B8"/>
<dbReference type="GO" id="GO:0003677">
    <property type="term" value="F:DNA binding"/>
    <property type="evidence" value="ECO:0007669"/>
    <property type="project" value="UniProtKB-KW"/>
</dbReference>
<dbReference type="Pfam" id="PF12705">
    <property type="entry name" value="PDDEXK_1"/>
    <property type="match status" value="1"/>
</dbReference>
<dbReference type="SUPFAM" id="SSF52980">
    <property type="entry name" value="Restriction endonuclease-like"/>
    <property type="match status" value="1"/>
</dbReference>
<evidence type="ECO:0000256" key="4">
    <source>
        <dbReference type="ARBA" id="ARBA00022801"/>
    </source>
</evidence>
<dbReference type="GO" id="GO:0005524">
    <property type="term" value="F:ATP binding"/>
    <property type="evidence" value="ECO:0007669"/>
    <property type="project" value="UniProtKB-KW"/>
</dbReference>